<name>A0A1G6KUW4_9BACL</name>
<dbReference type="Pfam" id="PF21279">
    <property type="entry name" value="YhfX-like_C"/>
    <property type="match status" value="1"/>
</dbReference>
<accession>A0A1G6KUW4</accession>
<reference evidence="3 4" key="1">
    <citation type="submission" date="2016-10" db="EMBL/GenBank/DDBJ databases">
        <authorList>
            <person name="de Groot N.N."/>
        </authorList>
    </citation>
    <scope>NUCLEOTIDE SEQUENCE [LARGE SCALE GENOMIC DNA]</scope>
    <source>
        <strain evidence="3 4">DSM 45514</strain>
    </source>
</reference>
<keyword evidence="4" id="KW-1185">Reference proteome</keyword>
<dbReference type="AlphaFoldDB" id="A0A1G6KUW4"/>
<dbReference type="RefSeq" id="WP_091567756.1">
    <property type="nucleotide sequence ID" value="NZ_FMZA01000006.1"/>
</dbReference>
<feature type="domain" description="Alanine racemase N-terminal" evidence="1">
    <location>
        <begin position="33"/>
        <end position="264"/>
    </location>
</feature>
<dbReference type="STRING" id="1236220.SAMN04488112_106171"/>
<dbReference type="Pfam" id="PF01168">
    <property type="entry name" value="Ala_racemase_N"/>
    <property type="match status" value="1"/>
</dbReference>
<dbReference type="InterPro" id="IPR048449">
    <property type="entry name" value="YhfX-like_C"/>
</dbReference>
<dbReference type="EMBL" id="FMZA01000006">
    <property type="protein sequence ID" value="SDC34717.1"/>
    <property type="molecule type" value="Genomic_DNA"/>
</dbReference>
<dbReference type="OrthoDB" id="3189402at2"/>
<dbReference type="InterPro" id="IPR029066">
    <property type="entry name" value="PLP-binding_barrel"/>
</dbReference>
<evidence type="ECO:0000313" key="4">
    <source>
        <dbReference type="Proteomes" id="UP000199387"/>
    </source>
</evidence>
<protein>
    <submittedName>
        <fullName evidence="3">Predicted amino acid racemase</fullName>
    </submittedName>
</protein>
<dbReference type="Proteomes" id="UP000199387">
    <property type="component" value="Unassembled WGS sequence"/>
</dbReference>
<evidence type="ECO:0000259" key="2">
    <source>
        <dbReference type="Pfam" id="PF21279"/>
    </source>
</evidence>
<evidence type="ECO:0000259" key="1">
    <source>
        <dbReference type="Pfam" id="PF01168"/>
    </source>
</evidence>
<dbReference type="Gene3D" id="2.40.37.30">
    <property type="match status" value="2"/>
</dbReference>
<dbReference type="SUPFAM" id="SSF51419">
    <property type="entry name" value="PLP-binding barrel"/>
    <property type="match status" value="1"/>
</dbReference>
<gene>
    <name evidence="3" type="ORF">SAMN04488112_106171</name>
</gene>
<dbReference type="InterPro" id="IPR001608">
    <property type="entry name" value="Ala_racemase_N"/>
</dbReference>
<feature type="domain" description="YhfX-like C-terminal" evidence="2">
    <location>
        <begin position="280"/>
        <end position="374"/>
    </location>
</feature>
<evidence type="ECO:0000313" key="3">
    <source>
        <dbReference type="EMBL" id="SDC34717.1"/>
    </source>
</evidence>
<sequence>MFLDALRRRNPALVEACVHLHQQGRIPPNTVVIDVDTVRENARHLVETAAEQGMALYFMTKQFGRDSELSREIAAQGLTRAVAVDLQEARRLSQAGIRVGHVGHLVQPGKHEWPQVLQMEPEVVTLFSLERARQLSQAAQRMGRVQGVMLRVVKEGDRFYPGQRGGFSLADLHACLPELLDLAGIRVEGVTSFPVAEAAAGKGGFRWTPNLQTLLEGKAILEQAGVEVKQVNGPGMTSCALLPFLKQRGVTHGEPGHALTGTTPLHAGTQNLPERPALAYVTEISHRDGEHLYVIGGGFYSRSRAEGAWVGSTAYAALKCRIAYHPVPPGTIDYYGALQETEGVQIGDTAVFCFRTQVFVTRAHLALLYGVGRHPIRIRLLRRG</sequence>
<proteinExistence type="predicted"/>
<organism evidence="3 4">
    <name type="scientific">Melghirimyces thermohalophilus</name>
    <dbReference type="NCBI Taxonomy" id="1236220"/>
    <lineage>
        <taxon>Bacteria</taxon>
        <taxon>Bacillati</taxon>
        <taxon>Bacillota</taxon>
        <taxon>Bacilli</taxon>
        <taxon>Bacillales</taxon>
        <taxon>Thermoactinomycetaceae</taxon>
        <taxon>Melghirimyces</taxon>
    </lineage>
</organism>